<dbReference type="AlphaFoldDB" id="A0A0L0S0H4"/>
<dbReference type="Proteomes" id="UP000054350">
    <property type="component" value="Unassembled WGS sequence"/>
</dbReference>
<sequence>MDEVEDKLRGTILEAPQLKEPLKVDPALLVKDGDGRVHAVMGESINDLMDEASDKVRAGDAEVSMQM</sequence>
<reference evidence="1 2" key="1">
    <citation type="submission" date="2009-11" db="EMBL/GenBank/DDBJ databases">
        <title>Annotation of Allomyces macrogynus ATCC 38327.</title>
        <authorList>
            <consortium name="The Broad Institute Genome Sequencing Platform"/>
            <person name="Russ C."/>
            <person name="Cuomo C."/>
            <person name="Burger G."/>
            <person name="Gray M.W."/>
            <person name="Holland P.W.H."/>
            <person name="King N."/>
            <person name="Lang F.B.F."/>
            <person name="Roger A.J."/>
            <person name="Ruiz-Trillo I."/>
            <person name="Young S.K."/>
            <person name="Zeng Q."/>
            <person name="Gargeya S."/>
            <person name="Fitzgerald M."/>
            <person name="Haas B."/>
            <person name="Abouelleil A."/>
            <person name="Alvarado L."/>
            <person name="Arachchi H.M."/>
            <person name="Berlin A."/>
            <person name="Chapman S.B."/>
            <person name="Gearin G."/>
            <person name="Goldberg J."/>
            <person name="Griggs A."/>
            <person name="Gujja S."/>
            <person name="Hansen M."/>
            <person name="Heiman D."/>
            <person name="Howarth C."/>
            <person name="Larimer J."/>
            <person name="Lui A."/>
            <person name="MacDonald P.J.P."/>
            <person name="McCowen C."/>
            <person name="Montmayeur A."/>
            <person name="Murphy C."/>
            <person name="Neiman D."/>
            <person name="Pearson M."/>
            <person name="Priest M."/>
            <person name="Roberts A."/>
            <person name="Saif S."/>
            <person name="Shea T."/>
            <person name="Sisk P."/>
            <person name="Stolte C."/>
            <person name="Sykes S."/>
            <person name="Wortman J."/>
            <person name="Nusbaum C."/>
            <person name="Birren B."/>
        </authorList>
    </citation>
    <scope>NUCLEOTIDE SEQUENCE [LARGE SCALE GENOMIC DNA]</scope>
    <source>
        <strain evidence="1 2">ATCC 38327</strain>
    </source>
</reference>
<organism evidence="1 2">
    <name type="scientific">Allomyces macrogynus (strain ATCC 38327)</name>
    <name type="common">Allomyces javanicus var. macrogynus</name>
    <dbReference type="NCBI Taxonomy" id="578462"/>
    <lineage>
        <taxon>Eukaryota</taxon>
        <taxon>Fungi</taxon>
        <taxon>Fungi incertae sedis</taxon>
        <taxon>Blastocladiomycota</taxon>
        <taxon>Blastocladiomycetes</taxon>
        <taxon>Blastocladiales</taxon>
        <taxon>Blastocladiaceae</taxon>
        <taxon>Allomyces</taxon>
    </lineage>
</organism>
<dbReference type="EMBL" id="GG745330">
    <property type="protein sequence ID" value="KNE56117.1"/>
    <property type="molecule type" value="Genomic_DNA"/>
</dbReference>
<gene>
    <name evidence="1" type="ORF">AMAG_17870</name>
</gene>
<name>A0A0L0S0H4_ALLM3</name>
<dbReference type="VEuPathDB" id="FungiDB:AMAG_17870"/>
<reference evidence="2" key="2">
    <citation type="submission" date="2009-11" db="EMBL/GenBank/DDBJ databases">
        <title>The Genome Sequence of Allomyces macrogynus strain ATCC 38327.</title>
        <authorList>
            <consortium name="The Broad Institute Genome Sequencing Platform"/>
            <person name="Russ C."/>
            <person name="Cuomo C."/>
            <person name="Shea T."/>
            <person name="Young S.K."/>
            <person name="Zeng Q."/>
            <person name="Koehrsen M."/>
            <person name="Haas B."/>
            <person name="Borodovsky M."/>
            <person name="Guigo R."/>
            <person name="Alvarado L."/>
            <person name="Berlin A."/>
            <person name="Borenstein D."/>
            <person name="Chen Z."/>
            <person name="Engels R."/>
            <person name="Freedman E."/>
            <person name="Gellesch M."/>
            <person name="Goldberg J."/>
            <person name="Griggs A."/>
            <person name="Gujja S."/>
            <person name="Heiman D."/>
            <person name="Hepburn T."/>
            <person name="Howarth C."/>
            <person name="Jen D."/>
            <person name="Larson L."/>
            <person name="Lewis B."/>
            <person name="Mehta T."/>
            <person name="Park D."/>
            <person name="Pearson M."/>
            <person name="Roberts A."/>
            <person name="Saif S."/>
            <person name="Shenoy N."/>
            <person name="Sisk P."/>
            <person name="Stolte C."/>
            <person name="Sykes S."/>
            <person name="Walk T."/>
            <person name="White J."/>
            <person name="Yandava C."/>
            <person name="Burger G."/>
            <person name="Gray M.W."/>
            <person name="Holland P.W.H."/>
            <person name="King N."/>
            <person name="Lang F.B.F."/>
            <person name="Roger A.J."/>
            <person name="Ruiz-Trillo I."/>
            <person name="Lander E."/>
            <person name="Nusbaum C."/>
        </authorList>
    </citation>
    <scope>NUCLEOTIDE SEQUENCE [LARGE SCALE GENOMIC DNA]</scope>
    <source>
        <strain evidence="2">ATCC 38327</strain>
    </source>
</reference>
<evidence type="ECO:0000313" key="2">
    <source>
        <dbReference type="Proteomes" id="UP000054350"/>
    </source>
</evidence>
<protein>
    <submittedName>
        <fullName evidence="1">Uncharacterized protein</fullName>
    </submittedName>
</protein>
<accession>A0A0L0S0H4</accession>
<proteinExistence type="predicted"/>
<keyword evidence="2" id="KW-1185">Reference proteome</keyword>
<evidence type="ECO:0000313" key="1">
    <source>
        <dbReference type="EMBL" id="KNE56117.1"/>
    </source>
</evidence>